<proteinExistence type="predicted"/>
<evidence type="ECO:0000313" key="2">
    <source>
        <dbReference type="EMBL" id="SKC57335.1"/>
    </source>
</evidence>
<accession>A0A1T5K1D6</accession>
<dbReference type="STRING" id="36842.SAMN02194393_01531"/>
<gene>
    <name evidence="2" type="ORF">SAMN02194393_01531</name>
</gene>
<dbReference type="AlphaFoldDB" id="A0A1T5K1D6"/>
<dbReference type="OrthoDB" id="2088077at2"/>
<evidence type="ECO:0000313" key="3">
    <source>
        <dbReference type="Proteomes" id="UP000190285"/>
    </source>
</evidence>
<dbReference type="EMBL" id="FUZT01000003">
    <property type="protein sequence ID" value="SKC57335.1"/>
    <property type="molecule type" value="Genomic_DNA"/>
</dbReference>
<keyword evidence="3" id="KW-1185">Reference proteome</keyword>
<organism evidence="2 3">
    <name type="scientific">Maledivibacter halophilus</name>
    <dbReference type="NCBI Taxonomy" id="36842"/>
    <lineage>
        <taxon>Bacteria</taxon>
        <taxon>Bacillati</taxon>
        <taxon>Bacillota</taxon>
        <taxon>Clostridia</taxon>
        <taxon>Peptostreptococcales</taxon>
        <taxon>Caminicellaceae</taxon>
        <taxon>Maledivibacter</taxon>
    </lineage>
</organism>
<evidence type="ECO:0000256" key="1">
    <source>
        <dbReference type="SAM" id="Coils"/>
    </source>
</evidence>
<sequence length="82" mass="9816">MEQEKILSMILSKLDNIEKDQQEMKKDLKDMSGKLDTVELRLHRLEEGQESIKKFMFESEKAFKKFEQDHIFIEKLKKVVGE</sequence>
<protein>
    <submittedName>
        <fullName evidence="2">Uncharacterized protein</fullName>
    </submittedName>
</protein>
<reference evidence="2 3" key="1">
    <citation type="submission" date="2017-02" db="EMBL/GenBank/DDBJ databases">
        <authorList>
            <person name="Peterson S.W."/>
        </authorList>
    </citation>
    <scope>NUCLEOTIDE SEQUENCE [LARGE SCALE GENOMIC DNA]</scope>
    <source>
        <strain evidence="2 3">M1</strain>
    </source>
</reference>
<feature type="coiled-coil region" evidence="1">
    <location>
        <begin position="14"/>
        <end position="48"/>
    </location>
</feature>
<keyword evidence="1" id="KW-0175">Coiled coil</keyword>
<dbReference type="RefSeq" id="WP_079490593.1">
    <property type="nucleotide sequence ID" value="NZ_FUZT01000003.1"/>
</dbReference>
<name>A0A1T5K1D6_9FIRM</name>
<dbReference type="Proteomes" id="UP000190285">
    <property type="component" value="Unassembled WGS sequence"/>
</dbReference>